<dbReference type="EC" id="2.4.99.24" evidence="4"/>
<comment type="similarity">
    <text evidence="3">Belongs to the glycosyltransferase 9 family.</text>
</comment>
<evidence type="ECO:0000313" key="7">
    <source>
        <dbReference type="Proteomes" id="UP000029999"/>
    </source>
</evidence>
<dbReference type="EMBL" id="JRQD01000001">
    <property type="protein sequence ID" value="KGM08138.1"/>
    <property type="molecule type" value="Genomic_DNA"/>
</dbReference>
<dbReference type="FunFam" id="3.40.50.2000:FF:000023">
    <property type="entry name" value="ADP-heptose--LPS heptosyltransferase II"/>
    <property type="match status" value="1"/>
</dbReference>
<evidence type="ECO:0000256" key="5">
    <source>
        <dbReference type="ARBA" id="ARBA00047503"/>
    </source>
</evidence>
<dbReference type="Pfam" id="PF01075">
    <property type="entry name" value="Glyco_transf_9"/>
    <property type="match status" value="1"/>
</dbReference>
<comment type="catalytic activity">
    <reaction evidence="5">
        <text>an L-alpha-D-Hep-(1-&gt;5)-[alpha-Kdo-(2-&gt;4)]-alpha-Kdo-(2-&gt;6)-lipid A + ADP-L-glycero-beta-D-manno-heptose = an L-alpha-D-Hep-(1-&gt;3)-L-alpha-D-Hep-(1-&gt;5)-[alpha-Kdo-(2-&gt;4)]-alpha-Kdo-(2-&gt;6)-lipid A + ADP + H(+)</text>
        <dbReference type="Rhea" id="RHEA:74071"/>
        <dbReference type="ChEBI" id="CHEBI:15378"/>
        <dbReference type="ChEBI" id="CHEBI:61506"/>
        <dbReference type="ChEBI" id="CHEBI:193068"/>
        <dbReference type="ChEBI" id="CHEBI:193069"/>
        <dbReference type="ChEBI" id="CHEBI:456216"/>
        <dbReference type="EC" id="2.4.99.24"/>
    </reaction>
</comment>
<dbReference type="AlphaFoldDB" id="A0A0A0BHY6"/>
<evidence type="ECO:0000313" key="6">
    <source>
        <dbReference type="EMBL" id="KGM08138.1"/>
    </source>
</evidence>
<comment type="caution">
    <text evidence="6">The sequence shown here is derived from an EMBL/GenBank/DDBJ whole genome shotgun (WGS) entry which is preliminary data.</text>
</comment>
<dbReference type="PANTHER" id="PTHR30160">
    <property type="entry name" value="TETRAACYLDISACCHARIDE 4'-KINASE-RELATED"/>
    <property type="match status" value="1"/>
</dbReference>
<accession>A0A0A0BHY6</accession>
<gene>
    <name evidence="6" type="ORF">LP43_0561</name>
</gene>
<dbReference type="PANTHER" id="PTHR30160:SF7">
    <property type="entry name" value="ADP-HEPTOSE--LPS HEPTOSYLTRANSFERASE 2"/>
    <property type="match status" value="1"/>
</dbReference>
<dbReference type="Gene3D" id="3.40.50.2000">
    <property type="entry name" value="Glycogen Phosphorylase B"/>
    <property type="match status" value="2"/>
</dbReference>
<evidence type="ECO:0000256" key="2">
    <source>
        <dbReference type="ARBA" id="ARBA00022679"/>
    </source>
</evidence>
<keyword evidence="2 6" id="KW-0808">Transferase</keyword>
<evidence type="ECO:0000256" key="1">
    <source>
        <dbReference type="ARBA" id="ARBA00022676"/>
    </source>
</evidence>
<dbReference type="CDD" id="cd03789">
    <property type="entry name" value="GT9_LPS_heptosyltransferase"/>
    <property type="match status" value="1"/>
</dbReference>
<protein>
    <recommendedName>
        <fullName evidence="4">lipopolysaccharide heptosyltransferase II</fullName>
        <ecNumber evidence="4">2.4.99.24</ecNumber>
    </recommendedName>
</protein>
<organism evidence="6 7">
    <name type="scientific">Methylophaga thiooxydans</name>
    <dbReference type="NCBI Taxonomy" id="392484"/>
    <lineage>
        <taxon>Bacteria</taxon>
        <taxon>Pseudomonadati</taxon>
        <taxon>Pseudomonadota</taxon>
        <taxon>Gammaproteobacteria</taxon>
        <taxon>Thiotrichales</taxon>
        <taxon>Piscirickettsiaceae</taxon>
        <taxon>Methylophaga</taxon>
    </lineage>
</organism>
<proteinExistence type="inferred from homology"/>
<dbReference type="Proteomes" id="UP000029999">
    <property type="component" value="Unassembled WGS sequence"/>
</dbReference>
<dbReference type="InterPro" id="IPR002201">
    <property type="entry name" value="Glyco_trans_9"/>
</dbReference>
<sequence>MTVQTTAIHKILVVGPSWVGDMVMAQSLFRALKDDNPNVVIDVLAMDWTRPLLERMPEVNKAITMPITHGTFGWKIRKQLARELAEQAYDQAIVLPNSWKSALIPWFAGIPVRTGWRGEMRYGLLNDIRTLDKAALPMMVQRFVSLAYPASQSHAAPSYQAPLMQAEPIKADNNPVIKPDQKRLILCPGAEFGPAKQWPPEHYAAVANHFLDDGWQIVVLGSKADQTTAREIAKHISASHLEQFYDLSGQTKLEDAIDLLSTADCVVSNDSGLMHIAAALQRPLVALYGPTSPSFTPPLANNARLLQLDVDCGPCFQRTCPEGHHRCMQELPVNRVTDLIRHITDEPSQTV</sequence>
<dbReference type="GO" id="GO:0005829">
    <property type="term" value="C:cytosol"/>
    <property type="evidence" value="ECO:0007669"/>
    <property type="project" value="TreeGrafter"/>
</dbReference>
<dbReference type="InterPro" id="IPR011910">
    <property type="entry name" value="RfaF"/>
</dbReference>
<dbReference type="NCBIfam" id="TIGR02195">
    <property type="entry name" value="heptsyl_trn_II"/>
    <property type="match status" value="1"/>
</dbReference>
<dbReference type="STRING" id="392484.LP43_0561"/>
<keyword evidence="1 6" id="KW-0328">Glycosyltransferase</keyword>
<dbReference type="SUPFAM" id="SSF53756">
    <property type="entry name" value="UDP-Glycosyltransferase/glycogen phosphorylase"/>
    <property type="match status" value="1"/>
</dbReference>
<dbReference type="InterPro" id="IPR051199">
    <property type="entry name" value="LPS_LOS_Heptosyltrfase"/>
</dbReference>
<dbReference type="GO" id="GO:0009244">
    <property type="term" value="P:lipopolysaccharide core region biosynthetic process"/>
    <property type="evidence" value="ECO:0007669"/>
    <property type="project" value="TreeGrafter"/>
</dbReference>
<dbReference type="GO" id="GO:0008713">
    <property type="term" value="F:ADP-heptose-lipopolysaccharide heptosyltransferase activity"/>
    <property type="evidence" value="ECO:0007669"/>
    <property type="project" value="UniProtKB-EC"/>
</dbReference>
<reference evidence="6 7" key="1">
    <citation type="submission" date="2014-09" db="EMBL/GenBank/DDBJ databases">
        <authorList>
            <person name="Grob C."/>
            <person name="Taubert M."/>
            <person name="Howat A.M."/>
            <person name="Burns O.J."/>
            <person name="Dixon J.L."/>
            <person name="Chen Y."/>
            <person name="Murrell J.C."/>
        </authorList>
    </citation>
    <scope>NUCLEOTIDE SEQUENCE [LARGE SCALE GENOMIC DNA]</scope>
    <source>
        <strain evidence="6">L4</strain>
    </source>
</reference>
<dbReference type="RefSeq" id="WP_036311712.1">
    <property type="nucleotide sequence ID" value="NZ_JRQD01000001.1"/>
</dbReference>
<evidence type="ECO:0000256" key="4">
    <source>
        <dbReference type="ARBA" id="ARBA00044042"/>
    </source>
</evidence>
<name>A0A0A0BHY6_9GAMM</name>
<evidence type="ECO:0000256" key="3">
    <source>
        <dbReference type="ARBA" id="ARBA00043995"/>
    </source>
</evidence>